<keyword evidence="1" id="KW-0472">Membrane</keyword>
<name>A0A914HJA9_GLORO</name>
<feature type="transmembrane region" description="Helical" evidence="1">
    <location>
        <begin position="82"/>
        <end position="105"/>
    </location>
</feature>
<sequence>MARSDDKWMYCCGCHVTEGAYKMAWIFTIVNIFGGLITVLSFISTGLNAKIIFYAVNGLVSVLSWLLISFGHFCGIRSHRMYLPFLSLFAISTVYVFFEILFFVLQRILMFKSPDSIYVMFGLSLKEYENIIVGYTTVEFALFVLLMIALLAFWCWVYSIVFRAYKFTKEFGGDGTLNEPKMPYGKITKY</sequence>
<evidence type="ECO:0000313" key="2">
    <source>
        <dbReference type="Proteomes" id="UP000887572"/>
    </source>
</evidence>
<feature type="transmembrane region" description="Helical" evidence="1">
    <location>
        <begin position="140"/>
        <end position="161"/>
    </location>
</feature>
<dbReference type="AlphaFoldDB" id="A0A914HJA9"/>
<evidence type="ECO:0000313" key="3">
    <source>
        <dbReference type="WBParaSite" id="Gr19_v10_g1992.t1"/>
    </source>
</evidence>
<keyword evidence="2" id="KW-1185">Reference proteome</keyword>
<dbReference type="Proteomes" id="UP000887572">
    <property type="component" value="Unplaced"/>
</dbReference>
<protein>
    <submittedName>
        <fullName evidence="3">Uncharacterized protein</fullName>
    </submittedName>
</protein>
<feature type="transmembrane region" description="Helical" evidence="1">
    <location>
        <begin position="24"/>
        <end position="45"/>
    </location>
</feature>
<proteinExistence type="predicted"/>
<dbReference type="WBParaSite" id="Gr19_v10_g1992.t1">
    <property type="protein sequence ID" value="Gr19_v10_g1992.t1"/>
    <property type="gene ID" value="Gr19_v10_g1992"/>
</dbReference>
<accession>A0A914HJA9</accession>
<reference evidence="3" key="1">
    <citation type="submission" date="2022-11" db="UniProtKB">
        <authorList>
            <consortium name="WormBaseParasite"/>
        </authorList>
    </citation>
    <scope>IDENTIFICATION</scope>
</reference>
<keyword evidence="1" id="KW-0812">Transmembrane</keyword>
<keyword evidence="1" id="KW-1133">Transmembrane helix</keyword>
<organism evidence="2 3">
    <name type="scientific">Globodera rostochiensis</name>
    <name type="common">Golden nematode worm</name>
    <name type="synonym">Heterodera rostochiensis</name>
    <dbReference type="NCBI Taxonomy" id="31243"/>
    <lineage>
        <taxon>Eukaryota</taxon>
        <taxon>Metazoa</taxon>
        <taxon>Ecdysozoa</taxon>
        <taxon>Nematoda</taxon>
        <taxon>Chromadorea</taxon>
        <taxon>Rhabditida</taxon>
        <taxon>Tylenchina</taxon>
        <taxon>Tylenchomorpha</taxon>
        <taxon>Tylenchoidea</taxon>
        <taxon>Heteroderidae</taxon>
        <taxon>Heteroderinae</taxon>
        <taxon>Globodera</taxon>
    </lineage>
</organism>
<evidence type="ECO:0000256" key="1">
    <source>
        <dbReference type="SAM" id="Phobius"/>
    </source>
</evidence>
<feature type="transmembrane region" description="Helical" evidence="1">
    <location>
        <begin position="51"/>
        <end position="70"/>
    </location>
</feature>